<dbReference type="AlphaFoldDB" id="A0A921MUB8"/>
<dbReference type="Proteomes" id="UP000742460">
    <property type="component" value="Unassembled WGS sequence"/>
</dbReference>
<protein>
    <submittedName>
        <fullName evidence="2">Lactococcin 972 family bacteriocin</fullName>
    </submittedName>
</protein>
<reference evidence="2" key="1">
    <citation type="journal article" date="2021" name="PeerJ">
        <title>Extensive microbial diversity within the chicken gut microbiome revealed by metagenomics and culture.</title>
        <authorList>
            <person name="Gilroy R."/>
            <person name="Ravi A."/>
            <person name="Getino M."/>
            <person name="Pursley I."/>
            <person name="Horton D.L."/>
            <person name="Alikhan N.F."/>
            <person name="Baker D."/>
            <person name="Gharbi K."/>
            <person name="Hall N."/>
            <person name="Watson M."/>
            <person name="Adriaenssens E.M."/>
            <person name="Foster-Nyarko E."/>
            <person name="Jarju S."/>
            <person name="Secka A."/>
            <person name="Antonio M."/>
            <person name="Oren A."/>
            <person name="Chaudhuri R.R."/>
            <person name="La Ragione R."/>
            <person name="Hildebrand F."/>
            <person name="Pallen M.J."/>
        </authorList>
    </citation>
    <scope>NUCLEOTIDE SEQUENCE</scope>
    <source>
        <strain evidence="2">ChiGjej5B5-22894</strain>
    </source>
</reference>
<dbReference type="Pfam" id="PF09683">
    <property type="entry name" value="Lactococcin_972"/>
    <property type="match status" value="1"/>
</dbReference>
<accession>A0A921MUB8</accession>
<organism evidence="2 3">
    <name type="scientific">Brachybacterium massiliense</name>
    <dbReference type="NCBI Taxonomy" id="1755098"/>
    <lineage>
        <taxon>Bacteria</taxon>
        <taxon>Bacillati</taxon>
        <taxon>Actinomycetota</taxon>
        <taxon>Actinomycetes</taxon>
        <taxon>Micrococcales</taxon>
        <taxon>Dermabacteraceae</taxon>
        <taxon>Brachybacterium</taxon>
    </lineage>
</organism>
<name>A0A921MUB8_9MICO</name>
<sequence>MKTIARTLGAATLAAGLLFGGAAAANAETVKVGGGTWDYGVDKLFTMSTWSNYHHPSRAHGSTACSSSTCKRSATAPASKWSKAKVRSTWSGNQAYWRL</sequence>
<comment type="caution">
    <text evidence="2">The sequence shown here is derived from an EMBL/GenBank/DDBJ whole genome shotgun (WGS) entry which is preliminary data.</text>
</comment>
<gene>
    <name evidence="2" type="ORF">K8V81_00885</name>
</gene>
<reference evidence="2" key="2">
    <citation type="submission" date="2021-09" db="EMBL/GenBank/DDBJ databases">
        <authorList>
            <person name="Gilroy R."/>
        </authorList>
    </citation>
    <scope>NUCLEOTIDE SEQUENCE</scope>
    <source>
        <strain evidence="2">ChiGjej5B5-22894</strain>
    </source>
</reference>
<feature type="signal peptide" evidence="1">
    <location>
        <begin position="1"/>
        <end position="27"/>
    </location>
</feature>
<evidence type="ECO:0000313" key="3">
    <source>
        <dbReference type="Proteomes" id="UP000742460"/>
    </source>
</evidence>
<dbReference type="EMBL" id="DYUE01000028">
    <property type="protein sequence ID" value="HJG90256.1"/>
    <property type="molecule type" value="Genomic_DNA"/>
</dbReference>
<proteinExistence type="predicted"/>
<evidence type="ECO:0000256" key="1">
    <source>
        <dbReference type="SAM" id="SignalP"/>
    </source>
</evidence>
<feature type="chain" id="PRO_5037018992" evidence="1">
    <location>
        <begin position="28"/>
        <end position="99"/>
    </location>
</feature>
<evidence type="ECO:0000313" key="2">
    <source>
        <dbReference type="EMBL" id="HJG90256.1"/>
    </source>
</evidence>
<dbReference type="InterPro" id="IPR006540">
    <property type="entry name" value="Lactococcin_972"/>
</dbReference>
<dbReference type="Gene3D" id="2.60.40.2850">
    <property type="match status" value="1"/>
</dbReference>
<dbReference type="NCBIfam" id="TIGR01653">
    <property type="entry name" value="lactococcin_972"/>
    <property type="match status" value="1"/>
</dbReference>
<keyword evidence="1" id="KW-0732">Signal</keyword>